<proteinExistence type="predicted"/>
<dbReference type="EMBL" id="CP051428">
    <property type="protein sequence ID" value="QJC52936.1"/>
    <property type="molecule type" value="Genomic_DNA"/>
</dbReference>
<evidence type="ECO:0000313" key="2">
    <source>
        <dbReference type="Proteomes" id="UP000502136"/>
    </source>
</evidence>
<evidence type="ECO:0000313" key="1">
    <source>
        <dbReference type="EMBL" id="QJC52936.1"/>
    </source>
</evidence>
<dbReference type="RefSeq" id="WP_168908485.1">
    <property type="nucleotide sequence ID" value="NZ_CP051428.1"/>
</dbReference>
<name>A0A6H2H0J4_9BACL</name>
<organism evidence="1 2">
    <name type="scientific">Paenibacillus albicereus</name>
    <dbReference type="NCBI Taxonomy" id="2726185"/>
    <lineage>
        <taxon>Bacteria</taxon>
        <taxon>Bacillati</taxon>
        <taxon>Bacillota</taxon>
        <taxon>Bacilli</taxon>
        <taxon>Bacillales</taxon>
        <taxon>Paenibacillaceae</taxon>
        <taxon>Paenibacillus</taxon>
    </lineage>
</organism>
<keyword evidence="2" id="KW-1185">Reference proteome</keyword>
<dbReference type="Proteomes" id="UP000502136">
    <property type="component" value="Chromosome"/>
</dbReference>
<accession>A0A6H2H0J4</accession>
<protein>
    <submittedName>
        <fullName evidence="1">Uncharacterized protein</fullName>
    </submittedName>
</protein>
<dbReference type="AlphaFoldDB" id="A0A6H2H0J4"/>
<gene>
    <name evidence="1" type="ORF">HGI30_16080</name>
</gene>
<sequence length="171" mass="19716">MITFKRGEHEVLVTSDEVIEILNRVEENPYNSALYEVTGNSPDSEAKIKKYLEAWINRDESGFYNKFVYRDIQGERAKLVASAYLKRFSELFDTISLGNQTKLRITESNDDYYIVSINDKKSFINNNIPNKLISIKKTSIFHIQGTVSDFLIETIHAKISFSKDSIYISVL</sequence>
<reference evidence="1 2" key="1">
    <citation type="submission" date="2020-04" db="EMBL/GenBank/DDBJ databases">
        <title>Novel Paenibacillus strain UniB2 isolated from commercial digestive syrup.</title>
        <authorList>
            <person name="Thorat V."/>
            <person name="Kirdat K."/>
            <person name="Tiwarekar B."/>
            <person name="Yadav A."/>
        </authorList>
    </citation>
    <scope>NUCLEOTIDE SEQUENCE [LARGE SCALE GENOMIC DNA]</scope>
    <source>
        <strain evidence="1 2">UniB2</strain>
    </source>
</reference>
<dbReference type="KEGG" id="palr:HGI30_16080"/>